<dbReference type="GO" id="GO:0004519">
    <property type="term" value="F:endonuclease activity"/>
    <property type="evidence" value="ECO:0007669"/>
    <property type="project" value="UniProtKB-KW"/>
</dbReference>
<evidence type="ECO:0000256" key="5">
    <source>
        <dbReference type="ARBA" id="ARBA00022747"/>
    </source>
</evidence>
<comment type="caution">
    <text evidence="10">The sequence shown here is derived from an EMBL/GenBank/DDBJ whole genome shotgun (WGS) entry which is preliminary data.</text>
</comment>
<dbReference type="GO" id="GO:0008170">
    <property type="term" value="F:N-methyltransferase activity"/>
    <property type="evidence" value="ECO:0007669"/>
    <property type="project" value="InterPro"/>
</dbReference>
<protein>
    <recommendedName>
        <fullName evidence="8">Methyltransferase</fullName>
        <ecNumber evidence="8">2.1.1.-</ecNumber>
    </recommendedName>
</protein>
<dbReference type="InterPro" id="IPR002941">
    <property type="entry name" value="DNA_methylase_N4/N6"/>
</dbReference>
<keyword evidence="6" id="KW-0238">DNA-binding</keyword>
<dbReference type="InterPro" id="IPR029063">
    <property type="entry name" value="SAM-dependent_MTases_sf"/>
</dbReference>
<comment type="similarity">
    <text evidence="1">Belongs to the N(4)/N(6)-methyltransferase family. N(4) subfamily.</text>
</comment>
<evidence type="ECO:0000256" key="2">
    <source>
        <dbReference type="ARBA" id="ARBA00022603"/>
    </source>
</evidence>
<dbReference type="GO" id="GO:0032259">
    <property type="term" value="P:methylation"/>
    <property type="evidence" value="ECO:0007669"/>
    <property type="project" value="UniProtKB-KW"/>
</dbReference>
<reference evidence="11" key="1">
    <citation type="submission" date="2017-09" db="EMBL/GenBank/DDBJ databases">
        <title>Depth-based differentiation of microbial function through sediment-hosted aquifers and enrichment of novel symbionts in the deep terrestrial subsurface.</title>
        <authorList>
            <person name="Probst A.J."/>
            <person name="Ladd B."/>
            <person name="Jarett J.K."/>
            <person name="Geller-Mcgrath D.E."/>
            <person name="Sieber C.M.K."/>
            <person name="Emerson J.B."/>
            <person name="Anantharaman K."/>
            <person name="Thomas B.C."/>
            <person name="Malmstrom R."/>
            <person name="Stieglmeier M."/>
            <person name="Klingl A."/>
            <person name="Woyke T."/>
            <person name="Ryan C.M."/>
            <person name="Banfield J.F."/>
        </authorList>
    </citation>
    <scope>NUCLEOTIDE SEQUENCE [LARGE SCALE GENOMIC DNA]</scope>
</reference>
<name>A0A2M6WA86_9BACT</name>
<sequence>MKNYLDRILEISKPYLKDVFGVEKNQEFIKKIAIVKKIKNRQEIITKFSEIYINFIKEIYQEQYKNTNKELIKFIAQKDDGVKLVWGDCFNVLRGMNSESVHLIVTSPPYYNAREYSQWNDLHDYLKDMRKIIAECYRVLDNHRVFVFNVGDIFDNDNLNTKSVWGKRRLPLGAYFIKIFEEEGFTFVDDFIWDKGEVQSERHKNGDKPYPFYQYPINCYEHILIFHKHRLDNTRYPCPVCGTLKVNGNTQSEIGLRSWECKNLGCFERSKSNRGKRFSLKTLMTQSSQKSEFAIPEEFVKKWRRDIIKFSPVIKINSKGENLLGHTAPFPVEIPEFAIKMFSYPGDLILDPFGGSFTSVIVAKKLKRIGVGIELNKEMFRDASIKNIQNNFQPVLFNGKTLKISEFNF</sequence>
<accession>A0A2M6WA86</accession>
<keyword evidence="10" id="KW-0540">Nuclease</keyword>
<dbReference type="GO" id="GO:0009307">
    <property type="term" value="P:DNA restriction-modification system"/>
    <property type="evidence" value="ECO:0007669"/>
    <property type="project" value="UniProtKB-KW"/>
</dbReference>
<proteinExistence type="inferred from homology"/>
<dbReference type="InterPro" id="IPR017985">
    <property type="entry name" value="MeTrfase_CN4_CS"/>
</dbReference>
<dbReference type="InterPro" id="IPR001091">
    <property type="entry name" value="RM_Methyltransferase"/>
</dbReference>
<dbReference type="PRINTS" id="PR00508">
    <property type="entry name" value="S21N4MTFRASE"/>
</dbReference>
<dbReference type="SUPFAM" id="SSF53335">
    <property type="entry name" value="S-adenosyl-L-methionine-dependent methyltransferases"/>
    <property type="match status" value="1"/>
</dbReference>
<dbReference type="GO" id="GO:0003677">
    <property type="term" value="F:DNA binding"/>
    <property type="evidence" value="ECO:0007669"/>
    <property type="project" value="UniProtKB-KW"/>
</dbReference>
<organism evidence="10 11">
    <name type="scientific">Candidatus Kuenenbacteria bacterium CG10_big_fil_rev_8_21_14_0_10_36_11</name>
    <dbReference type="NCBI Taxonomy" id="1974618"/>
    <lineage>
        <taxon>Bacteria</taxon>
        <taxon>Candidatus Kueneniibacteriota</taxon>
    </lineage>
</organism>
<dbReference type="Proteomes" id="UP000231464">
    <property type="component" value="Unassembled WGS sequence"/>
</dbReference>
<evidence type="ECO:0000313" key="10">
    <source>
        <dbReference type="EMBL" id="PIT89713.1"/>
    </source>
</evidence>
<dbReference type="AlphaFoldDB" id="A0A2M6WA86"/>
<dbReference type="EC" id="2.1.1.-" evidence="8"/>
<evidence type="ECO:0000313" key="11">
    <source>
        <dbReference type="Proteomes" id="UP000231464"/>
    </source>
</evidence>
<keyword evidence="3" id="KW-0808">Transferase</keyword>
<evidence type="ECO:0000256" key="7">
    <source>
        <dbReference type="ARBA" id="ARBA00049120"/>
    </source>
</evidence>
<evidence type="ECO:0000256" key="8">
    <source>
        <dbReference type="RuleBase" id="RU362026"/>
    </source>
</evidence>
<dbReference type="GO" id="GO:0015667">
    <property type="term" value="F:site-specific DNA-methyltransferase (cytosine-N4-specific) activity"/>
    <property type="evidence" value="ECO:0007669"/>
    <property type="project" value="UniProtKB-EC"/>
</dbReference>
<keyword evidence="4" id="KW-0949">S-adenosyl-L-methionine</keyword>
<dbReference type="PROSITE" id="PS00093">
    <property type="entry name" value="N4_MTASE"/>
    <property type="match status" value="1"/>
</dbReference>
<evidence type="ECO:0000256" key="1">
    <source>
        <dbReference type="ARBA" id="ARBA00010203"/>
    </source>
</evidence>
<keyword evidence="5" id="KW-0680">Restriction system</keyword>
<comment type="catalytic activity">
    <reaction evidence="7">
        <text>a 2'-deoxycytidine in DNA + S-adenosyl-L-methionine = an N(4)-methyl-2'-deoxycytidine in DNA + S-adenosyl-L-homocysteine + H(+)</text>
        <dbReference type="Rhea" id="RHEA:16857"/>
        <dbReference type="Rhea" id="RHEA-COMP:11369"/>
        <dbReference type="Rhea" id="RHEA-COMP:13674"/>
        <dbReference type="ChEBI" id="CHEBI:15378"/>
        <dbReference type="ChEBI" id="CHEBI:57856"/>
        <dbReference type="ChEBI" id="CHEBI:59789"/>
        <dbReference type="ChEBI" id="CHEBI:85452"/>
        <dbReference type="ChEBI" id="CHEBI:137933"/>
        <dbReference type="EC" id="2.1.1.113"/>
    </reaction>
</comment>
<evidence type="ECO:0000256" key="3">
    <source>
        <dbReference type="ARBA" id="ARBA00022679"/>
    </source>
</evidence>
<keyword evidence="10" id="KW-0255">Endonuclease</keyword>
<dbReference type="Pfam" id="PF01555">
    <property type="entry name" value="N6_N4_Mtase"/>
    <property type="match status" value="1"/>
</dbReference>
<keyword evidence="10" id="KW-0378">Hydrolase</keyword>
<keyword evidence="2" id="KW-0489">Methyltransferase</keyword>
<evidence type="ECO:0000256" key="4">
    <source>
        <dbReference type="ARBA" id="ARBA00022691"/>
    </source>
</evidence>
<dbReference type="EMBL" id="PFBP01000039">
    <property type="protein sequence ID" value="PIT89713.1"/>
    <property type="molecule type" value="Genomic_DNA"/>
</dbReference>
<dbReference type="Gene3D" id="3.40.50.150">
    <property type="entry name" value="Vaccinia Virus protein VP39"/>
    <property type="match status" value="1"/>
</dbReference>
<feature type="domain" description="DNA methylase N-4/N-6" evidence="9">
    <location>
        <begin position="101"/>
        <end position="383"/>
    </location>
</feature>
<evidence type="ECO:0000256" key="6">
    <source>
        <dbReference type="ARBA" id="ARBA00023125"/>
    </source>
</evidence>
<gene>
    <name evidence="10" type="ORF">COU23_02415</name>
</gene>
<evidence type="ECO:0000259" key="9">
    <source>
        <dbReference type="Pfam" id="PF01555"/>
    </source>
</evidence>